<sequence>MHRLARQSAAARLESCASSAASLGSTSHPMRSHGCVPPDIRPPASACSNVSKTAGSRLLSYICRCQVALRIALHRQPRSVPASRSRQTTPNHGAMPWQAANSLTQDRRQLKCHAGYRARAVQRPWSDMTAQSLVFAAHQHEPCAAEARRRTSPSSTPLCWTVSPSVNQTPVVVAVGRRIAGFLLSPGPIPE</sequence>
<evidence type="ECO:0000256" key="1">
    <source>
        <dbReference type="SAM" id="MobiDB-lite"/>
    </source>
</evidence>
<evidence type="ECO:0000313" key="2">
    <source>
        <dbReference type="EMBL" id="KAF2867089.1"/>
    </source>
</evidence>
<feature type="region of interest" description="Disordered" evidence="1">
    <location>
        <begin position="76"/>
        <end position="96"/>
    </location>
</feature>
<dbReference type="AlphaFoldDB" id="A0A7C8I087"/>
<name>A0A7C8I087_9PLEO</name>
<protein>
    <submittedName>
        <fullName evidence="2">Uncharacterized protein</fullName>
    </submittedName>
</protein>
<keyword evidence="3" id="KW-1185">Reference proteome</keyword>
<gene>
    <name evidence="2" type="ORF">BDV95DRAFT_183122</name>
</gene>
<dbReference type="EMBL" id="JAADJZ010000024">
    <property type="protein sequence ID" value="KAF2867089.1"/>
    <property type="molecule type" value="Genomic_DNA"/>
</dbReference>
<proteinExistence type="predicted"/>
<accession>A0A7C8I087</accession>
<dbReference type="Proteomes" id="UP000481861">
    <property type="component" value="Unassembled WGS sequence"/>
</dbReference>
<organism evidence="2 3">
    <name type="scientific">Massariosphaeria phaeospora</name>
    <dbReference type="NCBI Taxonomy" id="100035"/>
    <lineage>
        <taxon>Eukaryota</taxon>
        <taxon>Fungi</taxon>
        <taxon>Dikarya</taxon>
        <taxon>Ascomycota</taxon>
        <taxon>Pezizomycotina</taxon>
        <taxon>Dothideomycetes</taxon>
        <taxon>Pleosporomycetidae</taxon>
        <taxon>Pleosporales</taxon>
        <taxon>Pleosporales incertae sedis</taxon>
        <taxon>Massariosphaeria</taxon>
    </lineage>
</organism>
<reference evidence="2 3" key="1">
    <citation type="submission" date="2020-01" db="EMBL/GenBank/DDBJ databases">
        <authorList>
            <consortium name="DOE Joint Genome Institute"/>
            <person name="Haridas S."/>
            <person name="Albert R."/>
            <person name="Binder M."/>
            <person name="Bloem J."/>
            <person name="Labutti K."/>
            <person name="Salamov A."/>
            <person name="Andreopoulos B."/>
            <person name="Baker S.E."/>
            <person name="Barry K."/>
            <person name="Bills G."/>
            <person name="Bluhm B.H."/>
            <person name="Cannon C."/>
            <person name="Castanera R."/>
            <person name="Culley D.E."/>
            <person name="Daum C."/>
            <person name="Ezra D."/>
            <person name="Gonzalez J.B."/>
            <person name="Henrissat B."/>
            <person name="Kuo A."/>
            <person name="Liang C."/>
            <person name="Lipzen A."/>
            <person name="Lutzoni F."/>
            <person name="Magnuson J."/>
            <person name="Mondo S."/>
            <person name="Nolan M."/>
            <person name="Ohm R."/>
            <person name="Pangilinan J."/>
            <person name="Park H.-J.H."/>
            <person name="Ramirez L."/>
            <person name="Alfaro M."/>
            <person name="Sun H."/>
            <person name="Tritt A."/>
            <person name="Yoshinaga Y."/>
            <person name="Zwiers L.-H.L."/>
            <person name="Turgeon B.G."/>
            <person name="Goodwin S.B."/>
            <person name="Spatafora J.W."/>
            <person name="Crous P.W."/>
            <person name="Grigoriev I.V."/>
        </authorList>
    </citation>
    <scope>NUCLEOTIDE SEQUENCE [LARGE SCALE GENOMIC DNA]</scope>
    <source>
        <strain evidence="2 3">CBS 611.86</strain>
    </source>
</reference>
<comment type="caution">
    <text evidence="2">The sequence shown here is derived from an EMBL/GenBank/DDBJ whole genome shotgun (WGS) entry which is preliminary data.</text>
</comment>
<evidence type="ECO:0000313" key="3">
    <source>
        <dbReference type="Proteomes" id="UP000481861"/>
    </source>
</evidence>
<feature type="compositionally biased region" description="Polar residues" evidence="1">
    <location>
        <begin position="82"/>
        <end position="91"/>
    </location>
</feature>